<dbReference type="Proteomes" id="UP000321079">
    <property type="component" value="Unassembled WGS sequence"/>
</dbReference>
<comment type="miscellaneous">
    <text evidence="19">The Rieske protein is a high potential 2Fe-2S protein.</text>
</comment>
<sequence>MQYPSSREGYYPPTTPKAIGTLALARLSQSRKHAYSAHTFLPDIRRSRQRFRMAQSETPPSPDGTKRRDLLATGTLALGCAGACALAVPFLESLKNPAASFQSGGMLDVDLSSLAPGQDMTVQWRDWPVFIQRRTHEMLAALQKPTHLATLRDADSKIRQQPVDAANWHRSVRPDYGVLIGICTHLGCVPSFEKPGSTPGATGGYFCPCHGSHFDAAGRVTQRAPAPYNLPVPPVTFLSDTKIRIGRSAGEPGFSMSDIQQI</sequence>
<evidence type="ECO:0000256" key="17">
    <source>
        <dbReference type="ARBA" id="ARBA00023157"/>
    </source>
</evidence>
<keyword evidence="13" id="KW-1133">Transmembrane helix</keyword>
<evidence type="ECO:0000256" key="2">
    <source>
        <dbReference type="ARBA" id="ARBA00004162"/>
    </source>
</evidence>
<gene>
    <name evidence="22" type="ORF">GKA01_04500</name>
</gene>
<keyword evidence="14" id="KW-0408">Iron</keyword>
<dbReference type="Pfam" id="PF00355">
    <property type="entry name" value="Rieske"/>
    <property type="match status" value="1"/>
</dbReference>
<keyword evidence="23" id="KW-1185">Reference proteome</keyword>
<dbReference type="CDD" id="cd03470">
    <property type="entry name" value="Rieske_cytochrome_bc1"/>
    <property type="match status" value="1"/>
</dbReference>
<keyword evidence="11" id="KW-1278">Translocase</keyword>
<comment type="catalytic activity">
    <reaction evidence="18 19">
        <text>a quinol + 2 Fe(III)-[cytochrome c](out) = a quinone + 2 Fe(II)-[cytochrome c](out) + 2 H(+)(out)</text>
        <dbReference type="Rhea" id="RHEA:11484"/>
        <dbReference type="Rhea" id="RHEA-COMP:10350"/>
        <dbReference type="Rhea" id="RHEA-COMP:14399"/>
        <dbReference type="ChEBI" id="CHEBI:15378"/>
        <dbReference type="ChEBI" id="CHEBI:24646"/>
        <dbReference type="ChEBI" id="CHEBI:29033"/>
        <dbReference type="ChEBI" id="CHEBI:29034"/>
        <dbReference type="ChEBI" id="CHEBI:132124"/>
        <dbReference type="EC" id="7.1.1.8"/>
    </reaction>
</comment>
<dbReference type="Gene3D" id="1.20.5.510">
    <property type="entry name" value="Single helix bin"/>
    <property type="match status" value="1"/>
</dbReference>
<dbReference type="NCBIfam" id="TIGR01416">
    <property type="entry name" value="Rieske_proteo"/>
    <property type="match status" value="1"/>
</dbReference>
<keyword evidence="7" id="KW-1003">Cell membrane</keyword>
<evidence type="ECO:0000256" key="9">
    <source>
        <dbReference type="ARBA" id="ARBA00022714"/>
    </source>
</evidence>
<dbReference type="EMBL" id="BJVA01000002">
    <property type="protein sequence ID" value="GEK95253.1"/>
    <property type="molecule type" value="Genomic_DNA"/>
</dbReference>
<reference evidence="22 23" key="1">
    <citation type="submission" date="2019-07" db="EMBL/GenBank/DDBJ databases">
        <title>Whole genome shotgun sequence of Gluconobacter kanchanaburiensis NBRC 103587.</title>
        <authorList>
            <person name="Hosoyama A."/>
            <person name="Uohara A."/>
            <person name="Ohji S."/>
            <person name="Ichikawa N."/>
        </authorList>
    </citation>
    <scope>NUCLEOTIDE SEQUENCE [LARGE SCALE GENOMIC DNA]</scope>
    <source>
        <strain evidence="22 23">NBRC 103587</strain>
    </source>
</reference>
<evidence type="ECO:0000256" key="5">
    <source>
        <dbReference type="ARBA" id="ARBA00019816"/>
    </source>
</evidence>
<dbReference type="InterPro" id="IPR014349">
    <property type="entry name" value="Rieske_Fe-S_prot"/>
</dbReference>
<evidence type="ECO:0000313" key="22">
    <source>
        <dbReference type="EMBL" id="GEK95253.1"/>
    </source>
</evidence>
<dbReference type="Pfam" id="PF10399">
    <property type="entry name" value="UCR_Fe-S_N"/>
    <property type="match status" value="1"/>
</dbReference>
<evidence type="ECO:0000256" key="7">
    <source>
        <dbReference type="ARBA" id="ARBA00022475"/>
    </source>
</evidence>
<dbReference type="InterPro" id="IPR005805">
    <property type="entry name" value="Rieske_Fe-S_prot_C"/>
</dbReference>
<keyword evidence="8" id="KW-0812">Transmembrane</keyword>
<dbReference type="InterPro" id="IPR017941">
    <property type="entry name" value="Rieske_2Fe-2S"/>
</dbReference>
<evidence type="ECO:0000256" key="3">
    <source>
        <dbReference type="ARBA" id="ARBA00011649"/>
    </source>
</evidence>
<comment type="cofactor">
    <cofactor evidence="19">
        <name>[2Fe-2S] cluster</name>
        <dbReference type="ChEBI" id="CHEBI:190135"/>
    </cofactor>
    <text evidence="19">Binds 1 [2Fe-2S] cluster per subunit.</text>
</comment>
<comment type="caution">
    <text evidence="22">The sequence shown here is derived from an EMBL/GenBank/DDBJ whole genome shotgun (WGS) entry which is preliminary data.</text>
</comment>
<evidence type="ECO:0000256" key="16">
    <source>
        <dbReference type="ARBA" id="ARBA00023136"/>
    </source>
</evidence>
<dbReference type="SUPFAM" id="SSF50022">
    <property type="entry name" value="ISP domain"/>
    <property type="match status" value="1"/>
</dbReference>
<evidence type="ECO:0000256" key="4">
    <source>
        <dbReference type="ARBA" id="ARBA00012951"/>
    </source>
</evidence>
<keyword evidence="6 19" id="KW-0813">Transport</keyword>
<keyword evidence="17" id="KW-1015">Disulfide bond</keyword>
<dbReference type="PROSITE" id="PS51296">
    <property type="entry name" value="RIESKE"/>
    <property type="match status" value="1"/>
</dbReference>
<dbReference type="GO" id="GO:0005886">
    <property type="term" value="C:plasma membrane"/>
    <property type="evidence" value="ECO:0007669"/>
    <property type="project" value="UniProtKB-SubCell"/>
</dbReference>
<protein>
    <recommendedName>
        <fullName evidence="5 19">Ubiquinol-cytochrome c reductase iron-sulfur subunit</fullName>
        <ecNumber evidence="4 19">7.1.1.8</ecNumber>
    </recommendedName>
</protein>
<keyword evidence="16" id="KW-0472">Membrane</keyword>
<proteinExistence type="predicted"/>
<dbReference type="InterPro" id="IPR006317">
    <property type="entry name" value="Ubiquinol_cyt_c_Rdtase_Fe-S-su"/>
</dbReference>
<evidence type="ECO:0000256" key="14">
    <source>
        <dbReference type="ARBA" id="ARBA00023004"/>
    </source>
</evidence>
<comment type="subunit">
    <text evidence="3 20">The main subunits of complex b-c1 are: cytochrome b, cytochrome c1 and the Rieske protein.</text>
</comment>
<evidence type="ECO:0000256" key="20">
    <source>
        <dbReference type="RuleBase" id="RU004497"/>
    </source>
</evidence>
<accession>A0A511B6D4</accession>
<evidence type="ECO:0000256" key="15">
    <source>
        <dbReference type="ARBA" id="ARBA00023014"/>
    </source>
</evidence>
<evidence type="ECO:0000259" key="21">
    <source>
        <dbReference type="PROSITE" id="PS51296"/>
    </source>
</evidence>
<organism evidence="22 23">
    <name type="scientific">Gluconobacter kanchanaburiensis NBRC 103587</name>
    <dbReference type="NCBI Taxonomy" id="1307948"/>
    <lineage>
        <taxon>Bacteria</taxon>
        <taxon>Pseudomonadati</taxon>
        <taxon>Pseudomonadota</taxon>
        <taxon>Alphaproteobacteria</taxon>
        <taxon>Acetobacterales</taxon>
        <taxon>Acetobacteraceae</taxon>
        <taxon>Gluconobacter</taxon>
    </lineage>
</organism>
<dbReference type="EC" id="7.1.1.8" evidence="4 19"/>
<evidence type="ECO:0000256" key="13">
    <source>
        <dbReference type="ARBA" id="ARBA00022989"/>
    </source>
</evidence>
<feature type="domain" description="Rieske" evidence="21">
    <location>
        <begin position="143"/>
        <end position="244"/>
    </location>
</feature>
<dbReference type="PRINTS" id="PR00162">
    <property type="entry name" value="RIESKE"/>
</dbReference>
<evidence type="ECO:0000256" key="18">
    <source>
        <dbReference type="ARBA" id="ARBA00029351"/>
    </source>
</evidence>
<keyword evidence="12 19" id="KW-0249">Electron transport</keyword>
<dbReference type="InterPro" id="IPR036922">
    <property type="entry name" value="Rieske_2Fe-2S_sf"/>
</dbReference>
<keyword evidence="10" id="KW-0479">Metal-binding</keyword>
<dbReference type="GO" id="GO:0046872">
    <property type="term" value="F:metal ion binding"/>
    <property type="evidence" value="ECO:0007669"/>
    <property type="project" value="UniProtKB-KW"/>
</dbReference>
<name>A0A511B6D4_9PROT</name>
<evidence type="ECO:0000256" key="19">
    <source>
        <dbReference type="RuleBase" id="RU004494"/>
    </source>
</evidence>
<dbReference type="AlphaFoldDB" id="A0A511B6D4"/>
<evidence type="ECO:0000256" key="10">
    <source>
        <dbReference type="ARBA" id="ARBA00022723"/>
    </source>
</evidence>
<dbReference type="PANTHER" id="PTHR10134">
    <property type="entry name" value="CYTOCHROME B-C1 COMPLEX SUBUNIT RIESKE, MITOCHONDRIAL"/>
    <property type="match status" value="1"/>
</dbReference>
<evidence type="ECO:0000256" key="12">
    <source>
        <dbReference type="ARBA" id="ARBA00022982"/>
    </source>
</evidence>
<comment type="subcellular location">
    <subcellularLocation>
        <location evidence="2">Cell membrane</location>
        <topology evidence="2">Single-pass membrane protein</topology>
    </subcellularLocation>
</comment>
<evidence type="ECO:0000313" key="23">
    <source>
        <dbReference type="Proteomes" id="UP000321079"/>
    </source>
</evidence>
<dbReference type="Gene3D" id="2.102.10.10">
    <property type="entry name" value="Rieske [2Fe-2S] iron-sulphur domain"/>
    <property type="match status" value="1"/>
</dbReference>
<evidence type="ECO:0000256" key="8">
    <source>
        <dbReference type="ARBA" id="ARBA00022692"/>
    </source>
</evidence>
<dbReference type="GO" id="GO:0008121">
    <property type="term" value="F:quinol-cytochrome-c reductase activity"/>
    <property type="evidence" value="ECO:0007669"/>
    <property type="project" value="UniProtKB-EC"/>
</dbReference>
<comment type="function">
    <text evidence="1">Component of the ubiquinol-cytochrome c reductase complex (complex III or cytochrome b-c1 complex), which is a respiratory chain that generates an electrochemical potential coupled to ATP synthesis.</text>
</comment>
<keyword evidence="9" id="KW-0001">2Fe-2S</keyword>
<evidence type="ECO:0000256" key="6">
    <source>
        <dbReference type="ARBA" id="ARBA00022448"/>
    </source>
</evidence>
<dbReference type="GO" id="GO:0051537">
    <property type="term" value="F:2 iron, 2 sulfur cluster binding"/>
    <property type="evidence" value="ECO:0007669"/>
    <property type="project" value="UniProtKB-KW"/>
</dbReference>
<evidence type="ECO:0000256" key="11">
    <source>
        <dbReference type="ARBA" id="ARBA00022967"/>
    </source>
</evidence>
<keyword evidence="15" id="KW-0411">Iron-sulfur</keyword>
<evidence type="ECO:0000256" key="1">
    <source>
        <dbReference type="ARBA" id="ARBA00002444"/>
    </source>
</evidence>
<dbReference type="InterPro" id="IPR019470">
    <property type="entry name" value="Ubiq_cytC_Rdtase_Fe-S_su_TAT"/>
</dbReference>